<protein>
    <submittedName>
        <fullName evidence="1">Uncharacterized protein</fullName>
    </submittedName>
</protein>
<accession>A0A8S1EMT2</accession>
<evidence type="ECO:0000313" key="2">
    <source>
        <dbReference type="Proteomes" id="UP000494206"/>
    </source>
</evidence>
<dbReference type="Proteomes" id="UP000494206">
    <property type="component" value="Unassembled WGS sequence"/>
</dbReference>
<dbReference type="EMBL" id="CADEPM010000003">
    <property type="protein sequence ID" value="CAB3403464.1"/>
    <property type="molecule type" value="Genomic_DNA"/>
</dbReference>
<organism evidence="1 2">
    <name type="scientific">Caenorhabditis bovis</name>
    <dbReference type="NCBI Taxonomy" id="2654633"/>
    <lineage>
        <taxon>Eukaryota</taxon>
        <taxon>Metazoa</taxon>
        <taxon>Ecdysozoa</taxon>
        <taxon>Nematoda</taxon>
        <taxon>Chromadorea</taxon>
        <taxon>Rhabditida</taxon>
        <taxon>Rhabditina</taxon>
        <taxon>Rhabditomorpha</taxon>
        <taxon>Rhabditoidea</taxon>
        <taxon>Rhabditidae</taxon>
        <taxon>Peloderinae</taxon>
        <taxon>Caenorhabditis</taxon>
    </lineage>
</organism>
<gene>
    <name evidence="1" type="ORF">CBOVIS_LOCUS5932</name>
</gene>
<dbReference type="AlphaFoldDB" id="A0A8S1EMT2"/>
<comment type="caution">
    <text evidence="1">The sequence shown here is derived from an EMBL/GenBank/DDBJ whole genome shotgun (WGS) entry which is preliminary data.</text>
</comment>
<proteinExistence type="predicted"/>
<evidence type="ECO:0000313" key="1">
    <source>
        <dbReference type="EMBL" id="CAB3403464.1"/>
    </source>
</evidence>
<name>A0A8S1EMT2_9PELO</name>
<reference evidence="1 2" key="1">
    <citation type="submission" date="2020-04" db="EMBL/GenBank/DDBJ databases">
        <authorList>
            <person name="Laetsch R D."/>
            <person name="Stevens L."/>
            <person name="Kumar S."/>
            <person name="Blaxter L. M."/>
        </authorList>
    </citation>
    <scope>NUCLEOTIDE SEQUENCE [LARGE SCALE GENOMIC DNA]</scope>
</reference>
<keyword evidence="2" id="KW-1185">Reference proteome</keyword>
<sequence length="165" mass="19068">MKLLAGSAGKTPATVTPTKLAISTPTANTVTVYGNVGSKESVAKCWAKKIEDAEVWKKLALEPMKPSSLKAISRYRLTKKIRDQMLPNEKLPELTLEKMKEIVVAKFRKFFIDVKKYFLAFPIPIWIYDNRIYRNEELHTFVYNEVINRDPSQRIIVFSQQQPYE</sequence>